<name>A0A8H5G104_9AGAR</name>
<keyword evidence="2" id="KW-0479">Metal-binding</keyword>
<feature type="region of interest" description="Disordered" evidence="3">
    <location>
        <begin position="24"/>
        <end position="92"/>
    </location>
</feature>
<gene>
    <name evidence="5" type="ORF">D9756_003672</name>
</gene>
<protein>
    <recommendedName>
        <fullName evidence="4">CCHC-type domain-containing protein</fullName>
    </recommendedName>
</protein>
<keyword evidence="1" id="KW-0507">mRNA processing</keyword>
<feature type="region of interest" description="Disordered" evidence="3">
    <location>
        <begin position="453"/>
        <end position="495"/>
    </location>
</feature>
<feature type="region of interest" description="Disordered" evidence="3">
    <location>
        <begin position="107"/>
        <end position="162"/>
    </location>
</feature>
<feature type="domain" description="CCHC-type" evidence="4">
    <location>
        <begin position="521"/>
        <end position="536"/>
    </location>
</feature>
<dbReference type="Pfam" id="PF03732">
    <property type="entry name" value="Retrotrans_gag"/>
    <property type="match status" value="1"/>
</dbReference>
<dbReference type="GO" id="GO:0006397">
    <property type="term" value="P:mRNA processing"/>
    <property type="evidence" value="ECO:0007669"/>
    <property type="project" value="UniProtKB-KW"/>
</dbReference>
<keyword evidence="2" id="KW-0862">Zinc</keyword>
<organism evidence="5 6">
    <name type="scientific">Leucocoprinus leucothites</name>
    <dbReference type="NCBI Taxonomy" id="201217"/>
    <lineage>
        <taxon>Eukaryota</taxon>
        <taxon>Fungi</taxon>
        <taxon>Dikarya</taxon>
        <taxon>Basidiomycota</taxon>
        <taxon>Agaricomycotina</taxon>
        <taxon>Agaricomycetes</taxon>
        <taxon>Agaricomycetidae</taxon>
        <taxon>Agaricales</taxon>
        <taxon>Agaricineae</taxon>
        <taxon>Agaricaceae</taxon>
        <taxon>Leucocoprinus</taxon>
    </lineage>
</organism>
<dbReference type="Proteomes" id="UP000559027">
    <property type="component" value="Unassembled WGS sequence"/>
</dbReference>
<feature type="compositionally biased region" description="Acidic residues" evidence="3">
    <location>
        <begin position="460"/>
        <end position="492"/>
    </location>
</feature>
<feature type="compositionally biased region" description="Basic residues" evidence="3">
    <location>
        <begin position="405"/>
        <end position="418"/>
    </location>
</feature>
<proteinExistence type="predicted"/>
<feature type="compositionally biased region" description="Polar residues" evidence="3">
    <location>
        <begin position="107"/>
        <end position="146"/>
    </location>
</feature>
<dbReference type="GO" id="GO:0003676">
    <property type="term" value="F:nucleic acid binding"/>
    <property type="evidence" value="ECO:0007669"/>
    <property type="project" value="InterPro"/>
</dbReference>
<evidence type="ECO:0000313" key="6">
    <source>
        <dbReference type="Proteomes" id="UP000559027"/>
    </source>
</evidence>
<dbReference type="SUPFAM" id="SSF57756">
    <property type="entry name" value="Retrovirus zinc finger-like domains"/>
    <property type="match status" value="1"/>
</dbReference>
<dbReference type="InterPro" id="IPR036875">
    <property type="entry name" value="Znf_CCHC_sf"/>
</dbReference>
<dbReference type="Gene3D" id="4.10.60.10">
    <property type="entry name" value="Zinc finger, CCHC-type"/>
    <property type="match status" value="1"/>
</dbReference>
<evidence type="ECO:0000256" key="2">
    <source>
        <dbReference type="PROSITE-ProRule" id="PRU00047"/>
    </source>
</evidence>
<reference evidence="5 6" key="1">
    <citation type="journal article" date="2020" name="ISME J.">
        <title>Uncovering the hidden diversity of litter-decomposition mechanisms in mushroom-forming fungi.</title>
        <authorList>
            <person name="Floudas D."/>
            <person name="Bentzer J."/>
            <person name="Ahren D."/>
            <person name="Johansson T."/>
            <person name="Persson P."/>
            <person name="Tunlid A."/>
        </authorList>
    </citation>
    <scope>NUCLEOTIDE SEQUENCE [LARGE SCALE GENOMIC DNA]</scope>
    <source>
        <strain evidence="5 6">CBS 146.42</strain>
    </source>
</reference>
<feature type="compositionally biased region" description="Polar residues" evidence="3">
    <location>
        <begin position="47"/>
        <end position="64"/>
    </location>
</feature>
<evidence type="ECO:0000256" key="1">
    <source>
        <dbReference type="ARBA" id="ARBA00022664"/>
    </source>
</evidence>
<comment type="caution">
    <text evidence="5">The sequence shown here is derived from an EMBL/GenBank/DDBJ whole genome shotgun (WGS) entry which is preliminary data.</text>
</comment>
<dbReference type="Pfam" id="PF00098">
    <property type="entry name" value="zf-CCHC"/>
    <property type="match status" value="1"/>
</dbReference>
<feature type="compositionally biased region" description="Low complexity" evidence="3">
    <location>
        <begin position="209"/>
        <end position="219"/>
    </location>
</feature>
<feature type="region of interest" description="Disordered" evidence="3">
    <location>
        <begin position="405"/>
        <end position="432"/>
    </location>
</feature>
<dbReference type="SMART" id="SM00343">
    <property type="entry name" value="ZnF_C2HC"/>
    <property type="match status" value="1"/>
</dbReference>
<evidence type="ECO:0000256" key="3">
    <source>
        <dbReference type="SAM" id="MobiDB-lite"/>
    </source>
</evidence>
<evidence type="ECO:0000313" key="5">
    <source>
        <dbReference type="EMBL" id="KAF5356321.1"/>
    </source>
</evidence>
<sequence>MSDSLSSNNRRRANPPHLAACLSKQFRSHFQPESEPEQPTEPRESQNNSPTEPRESQNTLFSQQLPNLPTPPTKPSLLSAIQRQRSRHYEEEHTANLNETFARLENFHQTEPPTIQTRPIETQEMPSQGSSTITTHSQSESKTSYRSQREGSPMESNEPYRGSETLAANTFGYRANNPEYNVYQPMQSSKGKGPPGNPDGGGGGGGFFGQPQQHNPQNNYRGIKYDLPKEFNSTAQDYQRWKEQLSLYFLANHDQLPSDHDIIICALYNMGEGASFWQRDFLTHHMQNGVPTFGSAKAFWQALDQSFLPFNESESFLRKWLTLKQLQRPVKTYIMEFRILANQAGVRETQQLIHQFREGLDLSIAIRAISKHPGNNLEEWFMAARAVEETERMEADYYRRHPQIYSRRKMAKPKRRNHYQSQGYIPPQPNRDLNVMDVNAMEALLQNFTISQGYQQNDDSSSDESEDDDSSSDESKDDDSSSDESKDDDEDHQENVKQSILQAFDTILSSRQKENLRKGMCFECEQTGHFARDCPKRKTHLSKIPRNSQSKNAKHKQPVSPRKPHDNDKKNQRCFQSMQLNEIIQSIPNDEEVVNIYNEHADQPGFVHREIQDFVSDD</sequence>
<keyword evidence="2" id="KW-0863">Zinc-finger</keyword>
<dbReference type="InterPro" id="IPR001878">
    <property type="entry name" value="Znf_CCHC"/>
</dbReference>
<feature type="region of interest" description="Disordered" evidence="3">
    <location>
        <begin position="535"/>
        <end position="575"/>
    </location>
</feature>
<dbReference type="PROSITE" id="PS50158">
    <property type="entry name" value="ZF_CCHC"/>
    <property type="match status" value="1"/>
</dbReference>
<evidence type="ECO:0000259" key="4">
    <source>
        <dbReference type="PROSITE" id="PS50158"/>
    </source>
</evidence>
<dbReference type="EMBL" id="JAACJO010000007">
    <property type="protein sequence ID" value="KAF5356321.1"/>
    <property type="molecule type" value="Genomic_DNA"/>
</dbReference>
<feature type="region of interest" description="Disordered" evidence="3">
    <location>
        <begin position="181"/>
        <end position="220"/>
    </location>
</feature>
<accession>A0A8H5G104</accession>
<dbReference type="InterPro" id="IPR005162">
    <property type="entry name" value="Retrotrans_gag_dom"/>
</dbReference>
<dbReference type="GO" id="GO:0008270">
    <property type="term" value="F:zinc ion binding"/>
    <property type="evidence" value="ECO:0007669"/>
    <property type="project" value="UniProtKB-KW"/>
</dbReference>
<feature type="compositionally biased region" description="Gly residues" evidence="3">
    <location>
        <begin position="198"/>
        <end position="208"/>
    </location>
</feature>
<keyword evidence="6" id="KW-1185">Reference proteome</keyword>
<dbReference type="AlphaFoldDB" id="A0A8H5G104"/>
<dbReference type="OrthoDB" id="1430630at2759"/>